<feature type="region of interest" description="Disordered" evidence="1">
    <location>
        <begin position="281"/>
        <end position="311"/>
    </location>
</feature>
<dbReference type="RefSeq" id="XP_024082436.1">
    <property type="nucleotide sequence ID" value="XM_024226668.1"/>
</dbReference>
<name>A0A8I6SIB5_CIMLE</name>
<dbReference type="EnsemblMetazoa" id="XM_024226668.1">
    <property type="protein sequence ID" value="XP_024082436.1"/>
    <property type="gene ID" value="LOC106664039"/>
</dbReference>
<feature type="region of interest" description="Disordered" evidence="1">
    <location>
        <begin position="236"/>
        <end position="263"/>
    </location>
</feature>
<organism evidence="2 3">
    <name type="scientific">Cimex lectularius</name>
    <name type="common">Bed bug</name>
    <name type="synonym">Acanthia lectularia</name>
    <dbReference type="NCBI Taxonomy" id="79782"/>
    <lineage>
        <taxon>Eukaryota</taxon>
        <taxon>Metazoa</taxon>
        <taxon>Ecdysozoa</taxon>
        <taxon>Arthropoda</taxon>
        <taxon>Hexapoda</taxon>
        <taxon>Insecta</taxon>
        <taxon>Pterygota</taxon>
        <taxon>Neoptera</taxon>
        <taxon>Paraneoptera</taxon>
        <taxon>Hemiptera</taxon>
        <taxon>Heteroptera</taxon>
        <taxon>Panheteroptera</taxon>
        <taxon>Cimicomorpha</taxon>
        <taxon>Cimicidae</taxon>
        <taxon>Cimex</taxon>
    </lineage>
</organism>
<dbReference type="KEGG" id="clec:106664039"/>
<dbReference type="OMA" id="NWFSKGD"/>
<feature type="region of interest" description="Disordered" evidence="1">
    <location>
        <begin position="325"/>
        <end position="349"/>
    </location>
</feature>
<protein>
    <submittedName>
        <fullName evidence="2">Uncharacterized protein</fullName>
    </submittedName>
</protein>
<evidence type="ECO:0000313" key="3">
    <source>
        <dbReference type="Proteomes" id="UP000494040"/>
    </source>
</evidence>
<dbReference type="Proteomes" id="UP000494040">
    <property type="component" value="Unassembled WGS sequence"/>
</dbReference>
<keyword evidence="3" id="KW-1185">Reference proteome</keyword>
<dbReference type="OrthoDB" id="7424185at2759"/>
<evidence type="ECO:0000256" key="1">
    <source>
        <dbReference type="SAM" id="MobiDB-lite"/>
    </source>
</evidence>
<proteinExistence type="predicted"/>
<feature type="compositionally biased region" description="Low complexity" evidence="1">
    <location>
        <begin position="289"/>
        <end position="300"/>
    </location>
</feature>
<dbReference type="GeneID" id="106664039"/>
<accession>A0A8I6SIB5</accession>
<sequence>MRRASYVSGEPLIVVEESGGIPEEEEEGGTSDNQESPTIPDSPSLNPYLLSPYRDMRKRSLPTPQCTSGITASQVRRLSEQGGEGGKGPSPMEAAFLATLSSAPAPTPGGRRHSVVTISRAPPTSVLFGRNRRESIAAFPTQGLPLSRFPRRDSSSSIARSPSVSGSNFNLQLDIMDDIADIKAARKVRLKMWQTDSQEKICEVEPLDGAGSTARYHQKESRRFSDVTGIPPLQVQSKRRASELPKFQSSGSATPPTDRPSGIVCSNSDLMCIMSSLTSSAQEINSSQTTTTTTPTTLPERPAPPKPSAIEDKRNLLKNSRSNSFDVSLLPEGKSGEVKDKGGAPGNWFLRRHLPMANKKYLGKTEDEAASPGKKKKEKVVWDKPSGSIVDAKVIGSAIEVFLNQRSGETTPQEAPKKTQKTSWFGAEPKETDEEVTCDNSICSTLKDLFVK</sequence>
<feature type="region of interest" description="Disordered" evidence="1">
    <location>
        <begin position="405"/>
        <end position="431"/>
    </location>
</feature>
<feature type="region of interest" description="Disordered" evidence="1">
    <location>
        <begin position="1"/>
        <end position="115"/>
    </location>
</feature>
<dbReference type="AlphaFoldDB" id="A0A8I6SIB5"/>
<evidence type="ECO:0000313" key="2">
    <source>
        <dbReference type="EnsemblMetazoa" id="XP_024082436.1"/>
    </source>
</evidence>
<feature type="compositionally biased region" description="Polar residues" evidence="1">
    <location>
        <begin position="30"/>
        <end position="45"/>
    </location>
</feature>
<reference evidence="2" key="1">
    <citation type="submission" date="2022-01" db="UniProtKB">
        <authorList>
            <consortium name="EnsemblMetazoa"/>
        </authorList>
    </citation>
    <scope>IDENTIFICATION</scope>
</reference>
<feature type="compositionally biased region" description="Polar residues" evidence="1">
    <location>
        <begin position="62"/>
        <end position="76"/>
    </location>
</feature>